<protein>
    <submittedName>
        <fullName evidence="3">Uncharacterized protein</fullName>
    </submittedName>
</protein>
<feature type="compositionally biased region" description="Low complexity" evidence="1">
    <location>
        <begin position="805"/>
        <end position="851"/>
    </location>
</feature>
<keyword evidence="2" id="KW-0812">Transmembrane</keyword>
<reference evidence="4" key="2">
    <citation type="journal article" date="2020" name="Data Brief">
        <title>Transcriptome dataset of Babesia bovis life stages within vertebrate and invertebrate hosts.</title>
        <authorList>
            <person name="Ueti M.W."/>
            <person name="Johnson W.C."/>
            <person name="Kappmeyer L.S."/>
            <person name="Herndon D.R."/>
            <person name="Mousel M.R."/>
            <person name="Reif K.E."/>
            <person name="Taus N.S."/>
            <person name="Ifeonu O.O."/>
            <person name="Silva J.C."/>
            <person name="Suarez C.E."/>
            <person name="Brayton K.A."/>
        </authorList>
    </citation>
    <scope>NUCLEOTIDE SEQUENCE [LARGE SCALE GENOMIC DNA]</scope>
</reference>
<evidence type="ECO:0000256" key="2">
    <source>
        <dbReference type="SAM" id="Phobius"/>
    </source>
</evidence>
<keyword evidence="2" id="KW-1133">Transmembrane helix</keyword>
<feature type="transmembrane region" description="Helical" evidence="2">
    <location>
        <begin position="267"/>
        <end position="284"/>
    </location>
</feature>
<feature type="transmembrane region" description="Helical" evidence="2">
    <location>
        <begin position="226"/>
        <end position="247"/>
    </location>
</feature>
<name>A7AUG8_BABBO</name>
<feature type="transmembrane region" description="Helical" evidence="2">
    <location>
        <begin position="1013"/>
        <end position="1037"/>
    </location>
</feature>
<dbReference type="Proteomes" id="UP000002173">
    <property type="component" value="Unassembled WGS sequence"/>
</dbReference>
<feature type="region of interest" description="Disordered" evidence="1">
    <location>
        <begin position="913"/>
        <end position="939"/>
    </location>
</feature>
<reference evidence="4" key="3">
    <citation type="journal article" date="2021" name="Int. J. Parasitol.">
        <title>Comparative analysis of gene expression between Babesia bovis blood stages and kinetes allowed by improved genome annotation.</title>
        <authorList>
            <person name="Ueti M.W."/>
            <person name="Johnson W.C."/>
            <person name="Kappmeyer L.S."/>
            <person name="Herndon D.R."/>
            <person name="Mousel M.R."/>
            <person name="Reif K.E."/>
            <person name="Taus N.S."/>
            <person name="Ifeonu O.O."/>
            <person name="Silva J.C."/>
            <person name="Suarez C.E."/>
            <person name="Brayton K.A."/>
        </authorList>
    </citation>
    <scope>NUCLEOTIDE SEQUENCE [LARGE SCALE GENOMIC DNA]</scope>
</reference>
<dbReference type="RefSeq" id="XP_001610147.1">
    <property type="nucleotide sequence ID" value="XM_001610097.1"/>
</dbReference>
<dbReference type="STRING" id="5865.A7AUG8"/>
<dbReference type="eggNOG" id="ENOG502T20E">
    <property type="taxonomic scope" value="Eukaryota"/>
</dbReference>
<gene>
    <name evidence="3" type="ORF">BBOV_II006290</name>
</gene>
<dbReference type="GeneID" id="5478381"/>
<evidence type="ECO:0000313" key="4">
    <source>
        <dbReference type="Proteomes" id="UP000002173"/>
    </source>
</evidence>
<feature type="transmembrane region" description="Helical" evidence="2">
    <location>
        <begin position="126"/>
        <end position="143"/>
    </location>
</feature>
<feature type="transmembrane region" description="Helical" evidence="2">
    <location>
        <begin position="12"/>
        <end position="32"/>
    </location>
</feature>
<evidence type="ECO:0000313" key="3">
    <source>
        <dbReference type="EMBL" id="EDO06579.1"/>
    </source>
</evidence>
<dbReference type="VEuPathDB" id="PiroplasmaDB:BBOV_II006290"/>
<sequence length="1310" mass="148450">MDVCIKGRRCNLGRLVEAMLVGSTLLIGLDQFELLAISRPHEVGLLYTYYLGTVIMTLCLALSKGAYIRQCVIESLFCHVFATVVLYGSMYLPDGYLVVRILVTMATANLGTVLGLQLLATYSSNVTLFLALLASFYLGFRLPNMCRALDISTLGMYGMFLKETPAQPLLYAKIIACVTVVAIRYNAGFIKGKLLDNLWLNYRVYLKVNTLSNPFRRLYRDIRKNTLMWSCLANLAGLTLLLVTLPPHMILHQSPLSTSWISWLETYELWSQFIGLGVGIFLPLPIRNLTWITVILFATFLLYIIHVLVFAYFNRYLWITMDYVTPSCVILSFIAGYTLSFVARRMAAMFFVRTCLKHGDSGTKPCCNSLNQGKCFCIEQVGYHKCEPRGGAGNQSLNPPGTNHVIWLTRDESSCVTKCVPLRCRCDKANPTPDCNTCKNHEKTKLKCKTQEKEATKHKDCCCNIDKLLSGKRPPRECDKPNCITGGITVIQTSTPRIEPKPPMSNVYQCRCNPNGEGALTALCERCTKYTAKDRRCYEWIASTQSQHYMLKDAHASTCSDCDLTLILRATPIGYRGNVNCLPMPSEIKLSRGWASWNTDTDRVYLGYIDSKCPACSLVEVRPRCFIKENIMTMNSTYPNHFTIEDTYMGSCCHDGLMLKIVCRKRDMYPNLHCRLYPNKRYTVKYVYFTSAAVMKEELAELEKEKGGSAPTEAASKAADGKSSTSEKQTGSPREKGNKGDKSPKDKGQSSPDKKKKKKKEKEDKSKKPKDKLADQSQGKDTPTAPSPAKVAQATPSPRAKDAASAKATPTAPSSKGKGTTPATGTQAAPSLPTKATPTTPSPAKGKPTTSQPRNAVLSLLRQALGTPAYPSPRSRNRLMELYDELNPEKDNPLKFSGLSSLASRFSQRFPRRYLVDNKLPPTQDDDPTQTSDKQPPVKLNPLDLEDFNRCCFSIATRVFAYYHEVDGDKNPRICVDQEIKCQCGSDCRPGCCIRVNVTSEAQEKANIDRKRFVVAANFGLIYMIILALCALVEVVYRRPGLTAGYNLRMDLETLKKEVTYMGWERPINLWLYTATPESVLEMDPSINKRTEKARDMLGTILPYKLQKFEHWAQETAATEFAHYNEPGDHRLDAVKVAMLESAVIQTLRYKAKGIKQYLSKWEQRWNKELSHYHRTFIGNMKKQAFKSRAAQIAMFDPFITATEASKLHQYRVDSWNELTEEVRMSQLIRRQETEINDIDMENKDILQNVRQMLQKVWKKRMQHLLRWKAANRWLYEWSGFIKGFYELEDMWSYHDSIDWLHYESQIRGV</sequence>
<dbReference type="KEGG" id="bbo:BBOV_II006290"/>
<dbReference type="OMA" id="WITEHEQ"/>
<evidence type="ECO:0000256" key="1">
    <source>
        <dbReference type="SAM" id="MobiDB-lite"/>
    </source>
</evidence>
<feature type="compositionally biased region" description="Basic and acidic residues" evidence="1">
    <location>
        <begin position="733"/>
        <end position="748"/>
    </location>
</feature>
<comment type="caution">
    <text evidence="3">The sequence shown here is derived from an EMBL/GenBank/DDBJ whole genome shotgun (WGS) entry which is preliminary data.</text>
</comment>
<organism evidence="3 4">
    <name type="scientific">Babesia bovis</name>
    <dbReference type="NCBI Taxonomy" id="5865"/>
    <lineage>
        <taxon>Eukaryota</taxon>
        <taxon>Sar</taxon>
        <taxon>Alveolata</taxon>
        <taxon>Apicomplexa</taxon>
        <taxon>Aconoidasida</taxon>
        <taxon>Piroplasmida</taxon>
        <taxon>Babesiidae</taxon>
        <taxon>Babesia</taxon>
    </lineage>
</organism>
<dbReference type="EMBL" id="AAXT01000003">
    <property type="protein sequence ID" value="EDO06579.1"/>
    <property type="molecule type" value="Genomic_DNA"/>
</dbReference>
<feature type="transmembrane region" description="Helical" evidence="2">
    <location>
        <begin position="324"/>
        <end position="343"/>
    </location>
</feature>
<keyword evidence="4" id="KW-1185">Reference proteome</keyword>
<dbReference type="InParanoid" id="A7AUG8"/>
<proteinExistence type="predicted"/>
<feature type="compositionally biased region" description="Polar residues" evidence="1">
    <location>
        <begin position="722"/>
        <end position="732"/>
    </location>
</feature>
<feature type="transmembrane region" description="Helical" evidence="2">
    <location>
        <begin position="75"/>
        <end position="92"/>
    </location>
</feature>
<feature type="compositionally biased region" description="Basic and acidic residues" evidence="1">
    <location>
        <begin position="761"/>
        <end position="774"/>
    </location>
</feature>
<keyword evidence="2" id="KW-0472">Membrane</keyword>
<reference evidence="3 4" key="1">
    <citation type="journal article" date="2007" name="PLoS Pathog.">
        <title>Genome sequence of Babesia bovis and comparative analysis of apicomplexan hemoprotozoa.</title>
        <authorList>
            <person name="Brayton K.A."/>
            <person name="Lau A.O.T."/>
            <person name="Herndon D.R."/>
            <person name="Hannick L."/>
            <person name="Kappmeyer L.S."/>
            <person name="Berens S.J."/>
            <person name="Bidwell S.L."/>
            <person name="Brown W.C."/>
            <person name="Crabtree J."/>
            <person name="Fadrosh D."/>
            <person name="Feldblum T."/>
            <person name="Forberger H.A."/>
            <person name="Haas B.J."/>
            <person name="Howell J.M."/>
            <person name="Khouri H."/>
            <person name="Koo H."/>
            <person name="Mann D.J."/>
            <person name="Norimine J."/>
            <person name="Paulsen I.T."/>
            <person name="Radune D."/>
            <person name="Ren Q."/>
            <person name="Smith R.K. Jr."/>
            <person name="Suarez C.E."/>
            <person name="White O."/>
            <person name="Wortman J.R."/>
            <person name="Knowles D.P. Jr."/>
            <person name="McElwain T.F."/>
            <person name="Nene V.M."/>
        </authorList>
    </citation>
    <scope>NUCLEOTIDE SEQUENCE [LARGE SCALE GENOMIC DNA]</scope>
    <source>
        <strain evidence="3">T2Bo</strain>
    </source>
</reference>
<feature type="transmembrane region" description="Helical" evidence="2">
    <location>
        <begin position="291"/>
        <end position="312"/>
    </location>
</feature>
<feature type="region of interest" description="Disordered" evidence="1">
    <location>
        <begin position="704"/>
        <end position="854"/>
    </location>
</feature>
<feature type="transmembrane region" description="Helical" evidence="2">
    <location>
        <begin position="44"/>
        <end position="63"/>
    </location>
</feature>
<accession>A7AUG8</accession>